<dbReference type="SUPFAM" id="SSF51445">
    <property type="entry name" value="(Trans)glycosidases"/>
    <property type="match status" value="1"/>
</dbReference>
<dbReference type="Gene3D" id="2.60.40.10">
    <property type="entry name" value="Immunoglobulins"/>
    <property type="match status" value="1"/>
</dbReference>
<keyword evidence="7" id="KW-0326">Glycosidase</keyword>
<dbReference type="RefSeq" id="WP_146572208.1">
    <property type="nucleotide sequence ID" value="NZ_SJPH01000002.1"/>
</dbReference>
<feature type="chain" id="PRO_5022989751" description="mannan endo-1,4-beta-mannosidase" evidence="9">
    <location>
        <begin position="25"/>
        <end position="616"/>
    </location>
</feature>
<feature type="region of interest" description="Disordered" evidence="8">
    <location>
        <begin position="548"/>
        <end position="567"/>
    </location>
</feature>
<dbReference type="InterPro" id="IPR001547">
    <property type="entry name" value="Glyco_hydro_5"/>
</dbReference>
<dbReference type="AlphaFoldDB" id="A0A5C5WAI9"/>
<evidence type="ECO:0000256" key="3">
    <source>
        <dbReference type="ARBA" id="ARBA00012706"/>
    </source>
</evidence>
<gene>
    <name evidence="11" type="ORF">Pla111_11420</name>
</gene>
<evidence type="ECO:0000259" key="10">
    <source>
        <dbReference type="Pfam" id="PF26410"/>
    </source>
</evidence>
<accession>A0A5C5WAI9</accession>
<dbReference type="PANTHER" id="PTHR31451">
    <property type="match status" value="1"/>
</dbReference>
<evidence type="ECO:0000256" key="6">
    <source>
        <dbReference type="ARBA" id="ARBA00022801"/>
    </source>
</evidence>
<dbReference type="InterPro" id="IPR013783">
    <property type="entry name" value="Ig-like_fold"/>
</dbReference>
<dbReference type="InterPro" id="IPR045053">
    <property type="entry name" value="MAN-like"/>
</dbReference>
<sequence precursor="true">MPLTALRLVYCLPLLLIGAGLAPATECAHFLTQRDGKLYDGPNEFRFVSWNIPNLHCVEDAFTFFGRSPWRWPDEFEIDDALESVRQMGGTVARTYVLSVRRTDGDMGEGVHVLAPGRFNEEAFRALDLVMKVANEKGVRILIPLVDNWRWWGGTEQYEAFRGKPRGTFWTDPQIITDFEETVRFIVTRKNTLTGVRYCDDKALFGWETGNELDAPPAWTRRIAALLKQLDPNHLVVDGRSLHGPPLESLEDPNIDVITTHHYPNTGNNNAASVLEAIRIIDGKKAYFVGEFGFLPLPEAQHILDTVIDQGVSGALYWSLRFHRREGGFYWHHEPSGEDLFKAYHWPGFAAGDPYRERPTIAMVRDAAFRIRGLATPALSAPTAPRLLESPEAGVLSWQGSAGASRYQIERASQPTGPWQTIAHDVSDAAVQYRPLFVDESLHAGQPACYRVVAANSAGVSLASNVIGPNVADHRLLVDELRDLSRLSTKRGVVLLRSGDSRKTQEDAHRLALTAGGQVEYVVPAQIHSVRVLMFAAERQAPLSVSFADSPEGDLHSAEATRTGTDRASSDYGYLCPIQVDVVPRERAKRVVIGMPDGAVGEVQLSRIEIRYGASK</sequence>
<keyword evidence="4" id="KW-0964">Secreted</keyword>
<dbReference type="GO" id="GO:0005576">
    <property type="term" value="C:extracellular region"/>
    <property type="evidence" value="ECO:0007669"/>
    <property type="project" value="UniProtKB-SubCell"/>
</dbReference>
<evidence type="ECO:0000256" key="2">
    <source>
        <dbReference type="ARBA" id="ARBA00004613"/>
    </source>
</evidence>
<dbReference type="SUPFAM" id="SSF49265">
    <property type="entry name" value="Fibronectin type III"/>
    <property type="match status" value="1"/>
</dbReference>
<dbReference type="EMBL" id="SJPH01000002">
    <property type="protein sequence ID" value="TWT47527.1"/>
    <property type="molecule type" value="Genomic_DNA"/>
</dbReference>
<comment type="catalytic activity">
    <reaction evidence="1">
        <text>Random hydrolysis of (1-&gt;4)-beta-D-mannosidic linkages in mannans, galactomannans and glucomannans.</text>
        <dbReference type="EC" id="3.2.1.78"/>
    </reaction>
</comment>
<organism evidence="11 12">
    <name type="scientific">Botrimarina hoheduenensis</name>
    <dbReference type="NCBI Taxonomy" id="2528000"/>
    <lineage>
        <taxon>Bacteria</taxon>
        <taxon>Pseudomonadati</taxon>
        <taxon>Planctomycetota</taxon>
        <taxon>Planctomycetia</taxon>
        <taxon>Pirellulales</taxon>
        <taxon>Lacipirellulaceae</taxon>
        <taxon>Botrimarina</taxon>
    </lineage>
</organism>
<evidence type="ECO:0000256" key="9">
    <source>
        <dbReference type="SAM" id="SignalP"/>
    </source>
</evidence>
<evidence type="ECO:0000256" key="4">
    <source>
        <dbReference type="ARBA" id="ARBA00022525"/>
    </source>
</evidence>
<keyword evidence="6" id="KW-0378">Hydrolase</keyword>
<evidence type="ECO:0000313" key="11">
    <source>
        <dbReference type="EMBL" id="TWT47527.1"/>
    </source>
</evidence>
<keyword evidence="12" id="KW-1185">Reference proteome</keyword>
<feature type="signal peptide" evidence="9">
    <location>
        <begin position="1"/>
        <end position="24"/>
    </location>
</feature>
<comment type="subcellular location">
    <subcellularLocation>
        <location evidence="2">Secreted</location>
    </subcellularLocation>
</comment>
<name>A0A5C5WAI9_9BACT</name>
<dbReference type="Proteomes" id="UP000318995">
    <property type="component" value="Unassembled WGS sequence"/>
</dbReference>
<dbReference type="OrthoDB" id="9801493at2"/>
<dbReference type="PANTHER" id="PTHR31451:SF39">
    <property type="entry name" value="MANNAN ENDO-1,4-BETA-MANNOSIDASE 1"/>
    <property type="match status" value="1"/>
</dbReference>
<comment type="caution">
    <text evidence="11">The sequence shown here is derived from an EMBL/GenBank/DDBJ whole genome shotgun (WGS) entry which is preliminary data.</text>
</comment>
<dbReference type="Pfam" id="PF26410">
    <property type="entry name" value="GH5_mannosidase"/>
    <property type="match status" value="1"/>
</dbReference>
<dbReference type="InterPro" id="IPR036116">
    <property type="entry name" value="FN3_sf"/>
</dbReference>
<dbReference type="EC" id="3.2.1.78" evidence="3"/>
<evidence type="ECO:0000256" key="1">
    <source>
        <dbReference type="ARBA" id="ARBA00001678"/>
    </source>
</evidence>
<feature type="domain" description="Glycoside hydrolase family 5" evidence="10">
    <location>
        <begin position="114"/>
        <end position="265"/>
    </location>
</feature>
<proteinExistence type="predicted"/>
<dbReference type="GO" id="GO:0016985">
    <property type="term" value="F:mannan endo-1,4-beta-mannosidase activity"/>
    <property type="evidence" value="ECO:0007669"/>
    <property type="project" value="TreeGrafter"/>
</dbReference>
<dbReference type="InterPro" id="IPR017853">
    <property type="entry name" value="GH"/>
</dbReference>
<dbReference type="Gene3D" id="3.20.20.80">
    <property type="entry name" value="Glycosidases"/>
    <property type="match status" value="1"/>
</dbReference>
<feature type="compositionally biased region" description="Basic and acidic residues" evidence="8">
    <location>
        <begin position="553"/>
        <end position="567"/>
    </location>
</feature>
<evidence type="ECO:0000256" key="8">
    <source>
        <dbReference type="SAM" id="MobiDB-lite"/>
    </source>
</evidence>
<reference evidence="11 12" key="1">
    <citation type="submission" date="2019-02" db="EMBL/GenBank/DDBJ databases">
        <title>Deep-cultivation of Planctomycetes and their phenomic and genomic characterization uncovers novel biology.</title>
        <authorList>
            <person name="Wiegand S."/>
            <person name="Jogler M."/>
            <person name="Boedeker C."/>
            <person name="Pinto D."/>
            <person name="Vollmers J."/>
            <person name="Rivas-Marin E."/>
            <person name="Kohn T."/>
            <person name="Peeters S.H."/>
            <person name="Heuer A."/>
            <person name="Rast P."/>
            <person name="Oberbeckmann S."/>
            <person name="Bunk B."/>
            <person name="Jeske O."/>
            <person name="Meyerdierks A."/>
            <person name="Storesund J.E."/>
            <person name="Kallscheuer N."/>
            <person name="Luecker S."/>
            <person name="Lage O.M."/>
            <person name="Pohl T."/>
            <person name="Merkel B.J."/>
            <person name="Hornburger P."/>
            <person name="Mueller R.-W."/>
            <person name="Bruemmer F."/>
            <person name="Labrenz M."/>
            <person name="Spormann A.M."/>
            <person name="Op Den Camp H."/>
            <person name="Overmann J."/>
            <person name="Amann R."/>
            <person name="Jetten M.S.M."/>
            <person name="Mascher T."/>
            <person name="Medema M.H."/>
            <person name="Devos D.P."/>
            <person name="Kaster A.-K."/>
            <person name="Ovreas L."/>
            <person name="Rohde M."/>
            <person name="Galperin M.Y."/>
            <person name="Jogler C."/>
        </authorList>
    </citation>
    <scope>NUCLEOTIDE SEQUENCE [LARGE SCALE GENOMIC DNA]</scope>
    <source>
        <strain evidence="11 12">Pla111</strain>
    </source>
</reference>
<evidence type="ECO:0000313" key="12">
    <source>
        <dbReference type="Proteomes" id="UP000318995"/>
    </source>
</evidence>
<protein>
    <recommendedName>
        <fullName evidence="3">mannan endo-1,4-beta-mannosidase</fullName>
        <ecNumber evidence="3">3.2.1.78</ecNumber>
    </recommendedName>
</protein>
<keyword evidence="5 9" id="KW-0732">Signal</keyword>
<evidence type="ECO:0000256" key="5">
    <source>
        <dbReference type="ARBA" id="ARBA00022729"/>
    </source>
</evidence>
<evidence type="ECO:0000256" key="7">
    <source>
        <dbReference type="ARBA" id="ARBA00023295"/>
    </source>
</evidence>